<reference evidence="1" key="1">
    <citation type="submission" date="2019-02" db="EMBL/GenBank/DDBJ databases">
        <authorList>
            <person name="Gruber-Vodicka R. H."/>
            <person name="Seah K. B. B."/>
        </authorList>
    </citation>
    <scope>NUCLEOTIDE SEQUENCE</scope>
    <source>
        <strain evidence="1">BECK_DK47</strain>
    </source>
</reference>
<gene>
    <name evidence="1" type="ORF">BECKDK2373B_GA0170837_12651</name>
</gene>
<organism evidence="1">
    <name type="scientific">Candidatus Kentrum sp. DK</name>
    <dbReference type="NCBI Taxonomy" id="2126562"/>
    <lineage>
        <taxon>Bacteria</taxon>
        <taxon>Pseudomonadati</taxon>
        <taxon>Pseudomonadota</taxon>
        <taxon>Gammaproteobacteria</taxon>
        <taxon>Candidatus Kentrum</taxon>
    </lineage>
</organism>
<evidence type="ECO:0000313" key="1">
    <source>
        <dbReference type="EMBL" id="VFJ70057.1"/>
    </source>
</evidence>
<accession>A0A450TPT7</accession>
<sequence length="49" mass="5301">MFNGAMAPLDGALGHMLENLSPLCFRLSQCLKYGVDAATKTSKMAIQKK</sequence>
<dbReference type="AlphaFoldDB" id="A0A450TPT7"/>
<dbReference type="EMBL" id="CAADEX010000265">
    <property type="protein sequence ID" value="VFJ70057.1"/>
    <property type="molecule type" value="Genomic_DNA"/>
</dbReference>
<name>A0A450TPT7_9GAMM</name>
<protein>
    <submittedName>
        <fullName evidence="1">Uncharacterized protein</fullName>
    </submittedName>
</protein>
<proteinExistence type="predicted"/>